<proteinExistence type="predicted"/>
<reference evidence="1" key="1">
    <citation type="journal article" date="2015" name="Nature">
        <title>Complex archaea that bridge the gap between prokaryotes and eukaryotes.</title>
        <authorList>
            <person name="Spang A."/>
            <person name="Saw J.H."/>
            <person name="Jorgensen S.L."/>
            <person name="Zaremba-Niedzwiedzka K."/>
            <person name="Martijn J."/>
            <person name="Lind A.E."/>
            <person name="van Eijk R."/>
            <person name="Schleper C."/>
            <person name="Guy L."/>
            <person name="Ettema T.J."/>
        </authorList>
    </citation>
    <scope>NUCLEOTIDE SEQUENCE</scope>
</reference>
<gene>
    <name evidence="1" type="ORF">LCGC14_2266230</name>
</gene>
<dbReference type="EMBL" id="LAZR01031229">
    <property type="protein sequence ID" value="KKL54356.1"/>
    <property type="molecule type" value="Genomic_DNA"/>
</dbReference>
<comment type="caution">
    <text evidence="1">The sequence shown here is derived from an EMBL/GenBank/DDBJ whole genome shotgun (WGS) entry which is preliminary data.</text>
</comment>
<protein>
    <submittedName>
        <fullName evidence="1">Uncharacterized protein</fullName>
    </submittedName>
</protein>
<name>A0A0F9DKJ2_9ZZZZ</name>
<organism evidence="1">
    <name type="scientific">marine sediment metagenome</name>
    <dbReference type="NCBI Taxonomy" id="412755"/>
    <lineage>
        <taxon>unclassified sequences</taxon>
        <taxon>metagenomes</taxon>
        <taxon>ecological metagenomes</taxon>
    </lineage>
</organism>
<evidence type="ECO:0000313" key="1">
    <source>
        <dbReference type="EMBL" id="KKL54356.1"/>
    </source>
</evidence>
<accession>A0A0F9DKJ2</accession>
<sequence>MKRAILLIIAVIFFITMVSLHRAGAEPSDEPEWDSMACFRASKAQMIAVPCDTINQVYGISGTTNHITRRRK</sequence>
<dbReference type="AlphaFoldDB" id="A0A0F9DKJ2"/>